<reference evidence="2 3" key="1">
    <citation type="submission" date="2011-05" db="EMBL/GenBank/DDBJ databases">
        <title>Complete sequence of chromosome of Frankia symbiont of Datisca glomerata.</title>
        <authorList>
            <consortium name="US DOE Joint Genome Institute"/>
            <person name="Lucas S."/>
            <person name="Han J."/>
            <person name="Lapidus A."/>
            <person name="Cheng J.-F."/>
            <person name="Goodwin L."/>
            <person name="Pitluck S."/>
            <person name="Peters L."/>
            <person name="Mikhailova N."/>
            <person name="Chertkov O."/>
            <person name="Teshima H."/>
            <person name="Han C."/>
            <person name="Tapia R."/>
            <person name="Land M."/>
            <person name="Hauser L."/>
            <person name="Kyrpides N."/>
            <person name="Ivanova N."/>
            <person name="Pagani I."/>
            <person name="Berry A."/>
            <person name="Pawlowski K."/>
            <person name="Persson T."/>
            <person name="Vanden Heuvel B."/>
            <person name="Benson D."/>
            <person name="Woyke T."/>
        </authorList>
    </citation>
    <scope>NUCLEOTIDE SEQUENCE [LARGE SCALE GENOMIC DNA]</scope>
    <source>
        <strain evidence="3">4085684</strain>
    </source>
</reference>
<organism evidence="2 3">
    <name type="scientific">Candidatus Protofrankia datiscae</name>
    <dbReference type="NCBI Taxonomy" id="2716812"/>
    <lineage>
        <taxon>Bacteria</taxon>
        <taxon>Bacillati</taxon>
        <taxon>Actinomycetota</taxon>
        <taxon>Actinomycetes</taxon>
        <taxon>Frankiales</taxon>
        <taxon>Frankiaceae</taxon>
        <taxon>Protofrankia</taxon>
    </lineage>
</organism>
<gene>
    <name evidence="2" type="ordered locus">FsymDg_3864</name>
</gene>
<dbReference type="EMBL" id="CP002801">
    <property type="protein sequence ID" value="AEH11141.1"/>
    <property type="molecule type" value="Genomic_DNA"/>
</dbReference>
<evidence type="ECO:0000313" key="3">
    <source>
        <dbReference type="Proteomes" id="UP000001549"/>
    </source>
</evidence>
<accession>F8AVP9</accession>
<dbReference type="AlphaFoldDB" id="F8AVP9"/>
<keyword evidence="3" id="KW-1185">Reference proteome</keyword>
<dbReference type="Proteomes" id="UP000001549">
    <property type="component" value="Chromosome"/>
</dbReference>
<dbReference type="KEGG" id="fsy:FsymDg_3864"/>
<dbReference type="HOGENOM" id="CLU_2600936_0_0_11"/>
<name>F8AVP9_9ACTN</name>
<sequence>MLLTQTSYFGAQVDCLSLVLSSILSPKSGKDSSSGYAGSNPGFSGSRRVAPSGGYGTRLASGSVGRADPFPARLFPRTH</sequence>
<protein>
    <submittedName>
        <fullName evidence="2">Uncharacterized protein</fullName>
    </submittedName>
</protein>
<evidence type="ECO:0000256" key="1">
    <source>
        <dbReference type="SAM" id="MobiDB-lite"/>
    </source>
</evidence>
<proteinExistence type="predicted"/>
<evidence type="ECO:0000313" key="2">
    <source>
        <dbReference type="EMBL" id="AEH11141.1"/>
    </source>
</evidence>
<feature type="region of interest" description="Disordered" evidence="1">
    <location>
        <begin position="26"/>
        <end position="79"/>
    </location>
</feature>
<feature type="compositionally biased region" description="Polar residues" evidence="1">
    <location>
        <begin position="26"/>
        <end position="43"/>
    </location>
</feature>